<dbReference type="SMART" id="SM00257">
    <property type="entry name" value="LysM"/>
    <property type="match status" value="4"/>
</dbReference>
<keyword evidence="3" id="KW-1133">Transmembrane helix</keyword>
<feature type="signal peptide" evidence="5">
    <location>
        <begin position="1"/>
        <end position="19"/>
    </location>
</feature>
<sequence length="645" mass="72517">MNRFFLVLVFVFSFTWVEAQNFSTHNVKAGETVEGLAKRYYVPVSEIYKLNPDAKRGLKPNTVLIIPTSKAVIPETKTTTTREFQGLKQHRVKRKETLYSLAKAYNVEEADIKKYNKSLYSNPLRKGDRIQIPVYKTVKVVEELKPTKTYTVLAKEGKWRVAYKFDITLKELETLNPDMGEVLQEGQVLNVPNVDVSEEKEVDDQYSYYKVLPKEGFYRLKLKLGLEQAEIEALNPGLAESGLKAGMILKIPYSEEHAPIAGGSVAEKVNLVDSISNRKTKHLAVMLPFRLNRVDFDSIAHTKQSINSDPYLNASLEFYSGVLVAVDSLKKLGISLKIDVYDTKNSVGEVSKIINSHDFKNVDAVIGPLTSSCFDKVSSDLNQDHIPVVSPIGLNLKLRDNVFQSRPSDALLKDKIVNFVKADTIAHNVLIISDSKASSKANALKQDFPTASQVHSRKDKKGKDEFFATREDVNKGLNPGKNYVFLETNNEGFASNITSILASLISKGNPELKQEAVDIVLVTSHINSAFEGDEINNTHLSKLQFHFASGSKEYNETEDNSFVKLYKNQYHTIPNKRAVKGFDLMLDVGLRLAASDDLYMSAMQAHLTEYVENKFAYKKQPMGGYYNDTVYLVKHQDLRIVEVAE</sequence>
<reference evidence="7 8" key="1">
    <citation type="submission" date="2019-09" db="EMBL/GenBank/DDBJ databases">
        <authorList>
            <person name="Cao W.R."/>
        </authorList>
    </citation>
    <scope>NUCLEOTIDE SEQUENCE [LARGE SCALE GENOMIC DNA]</scope>
    <source>
        <strain evidence="7 8">B1N29</strain>
    </source>
</reference>
<dbReference type="CDD" id="cd06268">
    <property type="entry name" value="PBP1_ABC_transporter_LIVBP-like"/>
    <property type="match status" value="1"/>
</dbReference>
<evidence type="ECO:0000259" key="6">
    <source>
        <dbReference type="PROSITE" id="PS51782"/>
    </source>
</evidence>
<keyword evidence="5" id="KW-0732">Signal</keyword>
<dbReference type="InterPro" id="IPR018392">
    <property type="entry name" value="LysM"/>
</dbReference>
<evidence type="ECO:0000256" key="3">
    <source>
        <dbReference type="ARBA" id="ARBA00022989"/>
    </source>
</evidence>
<keyword evidence="4" id="KW-0472">Membrane</keyword>
<dbReference type="PANTHER" id="PTHR33734">
    <property type="entry name" value="LYSM DOMAIN-CONTAINING GPI-ANCHORED PROTEIN 2"/>
    <property type="match status" value="1"/>
</dbReference>
<name>A0A6N6ME09_9FLAO</name>
<keyword evidence="2" id="KW-0812">Transmembrane</keyword>
<dbReference type="CDD" id="cd00118">
    <property type="entry name" value="LysM"/>
    <property type="match status" value="3"/>
</dbReference>
<dbReference type="PROSITE" id="PS51782">
    <property type="entry name" value="LYSM"/>
    <property type="match status" value="3"/>
</dbReference>
<evidence type="ECO:0000313" key="8">
    <source>
        <dbReference type="Proteomes" id="UP000441333"/>
    </source>
</evidence>
<dbReference type="AlphaFoldDB" id="A0A6N6ME09"/>
<feature type="chain" id="PRO_5026947178" evidence="5">
    <location>
        <begin position="20"/>
        <end position="645"/>
    </location>
</feature>
<dbReference type="Pfam" id="PF01476">
    <property type="entry name" value="LysM"/>
    <property type="match status" value="4"/>
</dbReference>
<dbReference type="SUPFAM" id="SSF54106">
    <property type="entry name" value="LysM domain"/>
    <property type="match status" value="3"/>
</dbReference>
<organism evidence="7 8">
    <name type="scientific">Pseudotamlana haliotis</name>
    <dbReference type="NCBI Taxonomy" id="2614804"/>
    <lineage>
        <taxon>Bacteria</taxon>
        <taxon>Pseudomonadati</taxon>
        <taxon>Bacteroidota</taxon>
        <taxon>Flavobacteriia</taxon>
        <taxon>Flavobacteriales</taxon>
        <taxon>Flavobacteriaceae</taxon>
        <taxon>Pseudotamlana</taxon>
    </lineage>
</organism>
<feature type="domain" description="LysM" evidence="6">
    <location>
        <begin position="88"/>
        <end position="132"/>
    </location>
</feature>
<protein>
    <submittedName>
        <fullName evidence="7">LysM peptidoglycan-binding domain-containing protein</fullName>
    </submittedName>
</protein>
<evidence type="ECO:0000256" key="2">
    <source>
        <dbReference type="ARBA" id="ARBA00022692"/>
    </source>
</evidence>
<dbReference type="Proteomes" id="UP000441333">
    <property type="component" value="Unassembled WGS sequence"/>
</dbReference>
<dbReference type="Gene3D" id="3.10.350.10">
    <property type="entry name" value="LysM domain"/>
    <property type="match status" value="3"/>
</dbReference>
<dbReference type="InterPro" id="IPR028082">
    <property type="entry name" value="Peripla_BP_I"/>
</dbReference>
<dbReference type="Pfam" id="PF01094">
    <property type="entry name" value="ANF_receptor"/>
    <property type="match status" value="1"/>
</dbReference>
<evidence type="ECO:0000256" key="5">
    <source>
        <dbReference type="SAM" id="SignalP"/>
    </source>
</evidence>
<keyword evidence="8" id="KW-1185">Reference proteome</keyword>
<proteinExistence type="predicted"/>
<dbReference type="RefSeq" id="WP_150940204.1">
    <property type="nucleotide sequence ID" value="NZ_WAAT01000050.1"/>
</dbReference>
<dbReference type="InterPro" id="IPR001828">
    <property type="entry name" value="ANF_lig-bd_rcpt"/>
</dbReference>
<dbReference type="PANTHER" id="PTHR33734:SF22">
    <property type="entry name" value="MEMBRANE-BOUND LYTIC MUREIN TRANSGLYCOSYLASE D"/>
    <property type="match status" value="1"/>
</dbReference>
<accession>A0A6N6ME09</accession>
<dbReference type="EMBL" id="WAAT01000050">
    <property type="protein sequence ID" value="KAB1067176.1"/>
    <property type="molecule type" value="Genomic_DNA"/>
</dbReference>
<feature type="domain" description="LysM" evidence="6">
    <location>
        <begin position="23"/>
        <end position="66"/>
    </location>
</feature>
<dbReference type="Gene3D" id="3.40.50.2300">
    <property type="match status" value="2"/>
</dbReference>
<comment type="subcellular location">
    <subcellularLocation>
        <location evidence="1">Membrane</location>
    </subcellularLocation>
</comment>
<evidence type="ECO:0000256" key="4">
    <source>
        <dbReference type="ARBA" id="ARBA00023136"/>
    </source>
</evidence>
<dbReference type="SUPFAM" id="SSF53822">
    <property type="entry name" value="Periplasmic binding protein-like I"/>
    <property type="match status" value="1"/>
</dbReference>
<feature type="domain" description="LysM" evidence="6">
    <location>
        <begin position="148"/>
        <end position="191"/>
    </location>
</feature>
<evidence type="ECO:0000256" key="1">
    <source>
        <dbReference type="ARBA" id="ARBA00004370"/>
    </source>
</evidence>
<comment type="caution">
    <text evidence="7">The sequence shown here is derived from an EMBL/GenBank/DDBJ whole genome shotgun (WGS) entry which is preliminary data.</text>
</comment>
<dbReference type="InterPro" id="IPR036779">
    <property type="entry name" value="LysM_dom_sf"/>
</dbReference>
<dbReference type="GO" id="GO:0016020">
    <property type="term" value="C:membrane"/>
    <property type="evidence" value="ECO:0007669"/>
    <property type="project" value="UniProtKB-SubCell"/>
</dbReference>
<evidence type="ECO:0000313" key="7">
    <source>
        <dbReference type="EMBL" id="KAB1067176.1"/>
    </source>
</evidence>
<gene>
    <name evidence="7" type="ORF">F6U93_12220</name>
</gene>